<dbReference type="GO" id="GO:0009898">
    <property type="term" value="C:cytoplasmic side of plasma membrane"/>
    <property type="evidence" value="ECO:0007669"/>
    <property type="project" value="TreeGrafter"/>
</dbReference>
<dbReference type="GO" id="GO:0051782">
    <property type="term" value="P:negative regulation of cell division"/>
    <property type="evidence" value="ECO:0007669"/>
    <property type="project" value="TreeGrafter"/>
</dbReference>
<dbReference type="PANTHER" id="PTHR43384">
    <property type="entry name" value="SEPTUM SITE-DETERMINING PROTEIN MIND HOMOLOG, CHLOROPLASTIC-RELATED"/>
    <property type="match status" value="1"/>
</dbReference>
<dbReference type="STRING" id="1069642.Bdt_3667"/>
<evidence type="ECO:0000313" key="3">
    <source>
        <dbReference type="EMBL" id="AFY03341.1"/>
    </source>
</evidence>
<proteinExistence type="predicted"/>
<name>K7YTT8_BDEBC</name>
<dbReference type="InterPro" id="IPR033756">
    <property type="entry name" value="YlxH/NBP35"/>
</dbReference>
<gene>
    <name evidence="3" type="ORF">Bdt_3667</name>
</gene>
<dbReference type="KEGG" id="bbat:Bdt_3667"/>
<keyword evidence="1" id="KW-0547">Nucleotide-binding</keyword>
<dbReference type="GO" id="GO:0005524">
    <property type="term" value="F:ATP binding"/>
    <property type="evidence" value="ECO:0007669"/>
    <property type="project" value="UniProtKB-KW"/>
</dbReference>
<evidence type="ECO:0000313" key="4">
    <source>
        <dbReference type="Proteomes" id="UP000010074"/>
    </source>
</evidence>
<sequence length="317" mass="35714">MDKAVLEFKPTHANKDHDTKLWVVASGKGGVGKTFVSSSLGMTLSKLGHSVVIVDLDLSGSNIHTVLGLNPSHMNIRHYFEGSKTLQELVIPTPYPHLSYVQGFWDSWTPTDFSHNQIQNLIPQLKNLRADYVIVDLGAGALEAHLELFKVADEKFLITTPEPTSIEKTYRFIESFMCYSLRENSTPDAYGNMISTLRNHRQRTLSKPFSFRSYLKEETGIHYDFFEALSSTPVRLLVNTSRNQANDDLGHSMKSVCNKYYDLGIDYIGAIDYDNAVWQSVRVREHVLVAQPFTPLAGQFLATCKQLIAPEELRAVV</sequence>
<dbReference type="RefSeq" id="WP_015092743.1">
    <property type="nucleotide sequence ID" value="NC_019567.1"/>
</dbReference>
<evidence type="ECO:0000256" key="1">
    <source>
        <dbReference type="ARBA" id="ARBA00022741"/>
    </source>
</evidence>
<reference evidence="3 4" key="1">
    <citation type="journal article" date="2012" name="BMC Genomics">
        <title>Genome analysis of a simultaneously predatory and prey-independent, novel Bdellovibrio bacteriovorus from the River Tiber, supports in silico predictions of both ancient and recent lateral gene transfer from diverse bacteria.</title>
        <authorList>
            <person name="Hobley L."/>
            <person name="Lerner T.R."/>
            <person name="Williams L.E."/>
            <person name="Lambert C."/>
            <person name="Till R."/>
            <person name="Milner D.S."/>
            <person name="Basford S.M."/>
            <person name="Capeness M.J."/>
            <person name="Fenton A.K."/>
            <person name="Atterbury R.J."/>
            <person name="Harris M.A."/>
            <person name="Sockett R.E."/>
        </authorList>
    </citation>
    <scope>NUCLEOTIDE SEQUENCE [LARGE SCALE GENOMIC DNA]</scope>
    <source>
        <strain evidence="3 4">Tiberius</strain>
    </source>
</reference>
<dbReference type="InterPro" id="IPR050625">
    <property type="entry name" value="ParA/MinD_ATPase"/>
</dbReference>
<dbReference type="PANTHER" id="PTHR43384:SF4">
    <property type="entry name" value="CELLULOSE BIOSYNTHESIS PROTEIN BCSQ-RELATED"/>
    <property type="match status" value="1"/>
</dbReference>
<dbReference type="PATRIC" id="fig|1069642.3.peg.3627"/>
<dbReference type="Pfam" id="PF10609">
    <property type="entry name" value="ParA"/>
    <property type="match status" value="1"/>
</dbReference>
<dbReference type="OrthoDB" id="5289065at2"/>
<dbReference type="InterPro" id="IPR027417">
    <property type="entry name" value="P-loop_NTPase"/>
</dbReference>
<accession>K7YTT8</accession>
<evidence type="ECO:0000256" key="2">
    <source>
        <dbReference type="ARBA" id="ARBA00022840"/>
    </source>
</evidence>
<protein>
    <submittedName>
        <fullName evidence="3">Putative ATP-binding protein</fullName>
    </submittedName>
</protein>
<dbReference type="HOGENOM" id="CLU_037612_0_2_7"/>
<dbReference type="SUPFAM" id="SSF52540">
    <property type="entry name" value="P-loop containing nucleoside triphosphate hydrolases"/>
    <property type="match status" value="1"/>
</dbReference>
<dbReference type="GO" id="GO:0016887">
    <property type="term" value="F:ATP hydrolysis activity"/>
    <property type="evidence" value="ECO:0007669"/>
    <property type="project" value="TreeGrafter"/>
</dbReference>
<keyword evidence="2 3" id="KW-0067">ATP-binding</keyword>
<dbReference type="EMBL" id="CP002930">
    <property type="protein sequence ID" value="AFY03341.1"/>
    <property type="molecule type" value="Genomic_DNA"/>
</dbReference>
<dbReference type="AlphaFoldDB" id="K7YTT8"/>
<dbReference type="Gene3D" id="3.40.50.300">
    <property type="entry name" value="P-loop containing nucleotide triphosphate hydrolases"/>
    <property type="match status" value="1"/>
</dbReference>
<dbReference type="GO" id="GO:0005829">
    <property type="term" value="C:cytosol"/>
    <property type="evidence" value="ECO:0007669"/>
    <property type="project" value="TreeGrafter"/>
</dbReference>
<dbReference type="Proteomes" id="UP000010074">
    <property type="component" value="Chromosome"/>
</dbReference>
<organism evidence="3 4">
    <name type="scientific">Bdellovibrio bacteriovorus str. Tiberius</name>
    <dbReference type="NCBI Taxonomy" id="1069642"/>
    <lineage>
        <taxon>Bacteria</taxon>
        <taxon>Pseudomonadati</taxon>
        <taxon>Bdellovibrionota</taxon>
        <taxon>Bdellovibrionia</taxon>
        <taxon>Bdellovibrionales</taxon>
        <taxon>Pseudobdellovibrionaceae</taxon>
        <taxon>Bdellovibrio</taxon>
    </lineage>
</organism>